<dbReference type="PROSITE" id="PS51212">
    <property type="entry name" value="WSC"/>
    <property type="match status" value="1"/>
</dbReference>
<dbReference type="RefSeq" id="XP_070905363.1">
    <property type="nucleotide sequence ID" value="XM_071035924.1"/>
</dbReference>
<gene>
    <name evidence="2" type="ORF">BJX68DRAFT_112</name>
</gene>
<evidence type="ECO:0000259" key="1">
    <source>
        <dbReference type="PROSITE" id="PS51212"/>
    </source>
</evidence>
<proteinExistence type="predicted"/>
<reference evidence="2 3" key="1">
    <citation type="submission" date="2024-07" db="EMBL/GenBank/DDBJ databases">
        <title>Section-level genome sequencing and comparative genomics of Aspergillus sections Usti and Cavernicolus.</title>
        <authorList>
            <consortium name="Lawrence Berkeley National Laboratory"/>
            <person name="Nybo J.L."/>
            <person name="Vesth T.C."/>
            <person name="Theobald S."/>
            <person name="Frisvad J.C."/>
            <person name="Larsen T.O."/>
            <person name="Kjaerboelling I."/>
            <person name="Rothschild-Mancinelli K."/>
            <person name="Lyhne E.K."/>
            <person name="Kogle M.E."/>
            <person name="Barry K."/>
            <person name="Clum A."/>
            <person name="Na H."/>
            <person name="Ledsgaard L."/>
            <person name="Lin J."/>
            <person name="Lipzen A."/>
            <person name="Kuo A."/>
            <person name="Riley R."/>
            <person name="Mondo S."/>
            <person name="LaButti K."/>
            <person name="Haridas S."/>
            <person name="Pangalinan J."/>
            <person name="Salamov A.A."/>
            <person name="Simmons B.A."/>
            <person name="Magnuson J.K."/>
            <person name="Chen J."/>
            <person name="Drula E."/>
            <person name="Henrissat B."/>
            <person name="Wiebenga A."/>
            <person name="Lubbers R.J."/>
            <person name="Gomes A.C."/>
            <person name="Macurrencykelacurrency M.R."/>
            <person name="Stajich J."/>
            <person name="Grigoriev I.V."/>
            <person name="Mortensen U.H."/>
            <person name="De vries R.P."/>
            <person name="Baker S.E."/>
            <person name="Andersen M.R."/>
        </authorList>
    </citation>
    <scope>NUCLEOTIDE SEQUENCE [LARGE SCALE GENOMIC DNA]</scope>
    <source>
        <strain evidence="2 3">CBS 756.74</strain>
    </source>
</reference>
<name>A0ABR4L9R2_9EURO</name>
<keyword evidence="3" id="KW-1185">Reference proteome</keyword>
<protein>
    <submittedName>
        <fullName evidence="2">WSC domain-containing protein</fullName>
    </submittedName>
</protein>
<dbReference type="GeneID" id="98151088"/>
<organism evidence="2 3">
    <name type="scientific">Aspergillus pseudodeflectus</name>
    <dbReference type="NCBI Taxonomy" id="176178"/>
    <lineage>
        <taxon>Eukaryota</taxon>
        <taxon>Fungi</taxon>
        <taxon>Dikarya</taxon>
        <taxon>Ascomycota</taxon>
        <taxon>Pezizomycotina</taxon>
        <taxon>Eurotiomycetes</taxon>
        <taxon>Eurotiomycetidae</taxon>
        <taxon>Eurotiales</taxon>
        <taxon>Aspergillaceae</taxon>
        <taxon>Aspergillus</taxon>
        <taxon>Aspergillus subgen. Nidulantes</taxon>
    </lineage>
</organism>
<dbReference type="Proteomes" id="UP001610444">
    <property type="component" value="Unassembled WGS sequence"/>
</dbReference>
<accession>A0ABR4L9R2</accession>
<dbReference type="InterPro" id="IPR002889">
    <property type="entry name" value="WSC_carb-bd"/>
</dbReference>
<comment type="caution">
    <text evidence="2">The sequence shown here is derived from an EMBL/GenBank/DDBJ whole genome shotgun (WGS) entry which is preliminary data.</text>
</comment>
<evidence type="ECO:0000313" key="3">
    <source>
        <dbReference type="Proteomes" id="UP001610444"/>
    </source>
</evidence>
<sequence>MFSAKHLNAFYHAIVCTTAARSIHYLGCYLDFPGLMNLGPSIYQSVGHCSMSCTQRGSSVMGLRNGTECWCGFSYPSPEDALDPRACHLPCSGYPFDTCGGHDGLSYYEIEHATETAADYAPTPTLRPTLAIEAPIQIC</sequence>
<dbReference type="Pfam" id="PF01822">
    <property type="entry name" value="WSC"/>
    <property type="match status" value="1"/>
</dbReference>
<dbReference type="SMART" id="SM00321">
    <property type="entry name" value="WSC"/>
    <property type="match status" value="1"/>
</dbReference>
<evidence type="ECO:0000313" key="2">
    <source>
        <dbReference type="EMBL" id="KAL2861273.1"/>
    </source>
</evidence>
<feature type="domain" description="WSC" evidence="1">
    <location>
        <begin position="22"/>
        <end position="111"/>
    </location>
</feature>
<dbReference type="EMBL" id="JBFXLR010000001">
    <property type="protein sequence ID" value="KAL2861273.1"/>
    <property type="molecule type" value="Genomic_DNA"/>
</dbReference>